<feature type="compositionally biased region" description="Polar residues" evidence="1">
    <location>
        <begin position="324"/>
        <end position="334"/>
    </location>
</feature>
<reference evidence="2 3" key="1">
    <citation type="submission" date="2018-11" db="EMBL/GenBank/DDBJ databases">
        <authorList>
            <consortium name="Pathogen Informatics"/>
        </authorList>
    </citation>
    <scope>NUCLEOTIDE SEQUENCE [LARGE SCALE GENOMIC DNA]</scope>
</reference>
<accession>A0A3P6QI97</accession>
<feature type="compositionally biased region" description="Basic and acidic residues" evidence="1">
    <location>
        <begin position="58"/>
        <end position="80"/>
    </location>
</feature>
<feature type="compositionally biased region" description="Acidic residues" evidence="1">
    <location>
        <begin position="81"/>
        <end position="96"/>
    </location>
</feature>
<feature type="region of interest" description="Disordered" evidence="1">
    <location>
        <begin position="316"/>
        <end position="361"/>
    </location>
</feature>
<dbReference type="Proteomes" id="UP000271889">
    <property type="component" value="Unassembled WGS sequence"/>
</dbReference>
<dbReference type="AlphaFoldDB" id="A0A3P6QI97"/>
<feature type="compositionally biased region" description="Polar residues" evidence="1">
    <location>
        <begin position="347"/>
        <end position="361"/>
    </location>
</feature>
<feature type="region of interest" description="Disordered" evidence="1">
    <location>
        <begin position="1"/>
        <end position="293"/>
    </location>
</feature>
<feature type="compositionally biased region" description="Basic and acidic residues" evidence="1">
    <location>
        <begin position="1"/>
        <end position="25"/>
    </location>
</feature>
<dbReference type="EMBL" id="UYRV01002283">
    <property type="protein sequence ID" value="VDK48409.1"/>
    <property type="molecule type" value="Genomic_DNA"/>
</dbReference>
<keyword evidence="3" id="KW-1185">Reference proteome</keyword>
<feature type="compositionally biased region" description="Basic residues" evidence="1">
    <location>
        <begin position="26"/>
        <end position="37"/>
    </location>
</feature>
<dbReference type="OrthoDB" id="5873775at2759"/>
<evidence type="ECO:0000313" key="2">
    <source>
        <dbReference type="EMBL" id="VDK48409.1"/>
    </source>
</evidence>
<feature type="compositionally biased region" description="Polar residues" evidence="1">
    <location>
        <begin position="125"/>
        <end position="135"/>
    </location>
</feature>
<sequence>QHSVEHHHPYSRHDRDRRDYYGSDRLRRRSSEHKRLRKPYDPRVRRVETYVPRRSRHSSGDKSHHSKEKERNGADDRDIPLDELELEEVDCCDEVGDDRSDYADGTSSACGSYSGEDDDYDGLSMSRSRGPNHMSSVGDGDDFPDLCEELDEDAMRRAAAAAAAKNIVLSSETPADVNSPPPPGTGKIVRRSHDDKYSHRKDTTELRRNGRNGEDAPSSRHMRGSSRHEDDARRRRHHFMESTNYKSRRGEWRRTEERGREGRERTDKARFGRETPSVQRAPAVTKSHTDPTTEVCRRDDAELLSIKGPLAHGWCSVEDEEEQMPTSSQSSPKSTYADKSASPVLHTGTTKAQRQFGHKSSITDQKWQFTHIAS</sequence>
<name>A0A3P6QI97_CYLGO</name>
<feature type="compositionally biased region" description="Basic and acidic residues" evidence="1">
    <location>
        <begin position="38"/>
        <end position="48"/>
    </location>
</feature>
<proteinExistence type="predicted"/>
<evidence type="ECO:0000313" key="3">
    <source>
        <dbReference type="Proteomes" id="UP000271889"/>
    </source>
</evidence>
<protein>
    <submittedName>
        <fullName evidence="2">Uncharacterized protein</fullName>
    </submittedName>
</protein>
<feature type="compositionally biased region" description="Basic and acidic residues" evidence="1">
    <location>
        <begin position="248"/>
        <end position="273"/>
    </location>
</feature>
<feature type="non-terminal residue" evidence="2">
    <location>
        <position position="1"/>
    </location>
</feature>
<evidence type="ECO:0000256" key="1">
    <source>
        <dbReference type="SAM" id="MobiDB-lite"/>
    </source>
</evidence>
<feature type="compositionally biased region" description="Basic and acidic residues" evidence="1">
    <location>
        <begin position="191"/>
        <end position="218"/>
    </location>
</feature>
<organism evidence="2 3">
    <name type="scientific">Cylicostephanus goldi</name>
    <name type="common">Nematode worm</name>
    <dbReference type="NCBI Taxonomy" id="71465"/>
    <lineage>
        <taxon>Eukaryota</taxon>
        <taxon>Metazoa</taxon>
        <taxon>Ecdysozoa</taxon>
        <taxon>Nematoda</taxon>
        <taxon>Chromadorea</taxon>
        <taxon>Rhabditida</taxon>
        <taxon>Rhabditina</taxon>
        <taxon>Rhabditomorpha</taxon>
        <taxon>Strongyloidea</taxon>
        <taxon>Strongylidae</taxon>
        <taxon>Cylicostephanus</taxon>
    </lineage>
</organism>
<gene>
    <name evidence="2" type="ORF">CGOC_LOCUS1268</name>
</gene>
<feature type="compositionally biased region" description="Acidic residues" evidence="1">
    <location>
        <begin position="139"/>
        <end position="152"/>
    </location>
</feature>